<evidence type="ECO:0000313" key="2">
    <source>
        <dbReference type="Proteomes" id="UP000471705"/>
    </source>
</evidence>
<protein>
    <submittedName>
        <fullName evidence="1">Uncharacterized protein</fullName>
    </submittedName>
</protein>
<organism evidence="1 2">
    <name type="scientific">Rhizobium leguminosarum</name>
    <dbReference type="NCBI Taxonomy" id="384"/>
    <lineage>
        <taxon>Bacteria</taxon>
        <taxon>Pseudomonadati</taxon>
        <taxon>Pseudomonadota</taxon>
        <taxon>Alphaproteobacteria</taxon>
        <taxon>Hyphomicrobiales</taxon>
        <taxon>Rhizobiaceae</taxon>
        <taxon>Rhizobium/Agrobacterium group</taxon>
        <taxon>Rhizobium</taxon>
    </lineage>
</organism>
<comment type="caution">
    <text evidence="1">The sequence shown here is derived from an EMBL/GenBank/DDBJ whole genome shotgun (WGS) entry which is preliminary data.</text>
</comment>
<gene>
    <name evidence="1" type="ORF">GR257_21740</name>
</gene>
<accession>A0A7K3VJZ1</accession>
<proteinExistence type="predicted"/>
<evidence type="ECO:0000313" key="1">
    <source>
        <dbReference type="EMBL" id="NEK17455.1"/>
    </source>
</evidence>
<dbReference type="AlphaFoldDB" id="A0A7K3VJZ1"/>
<dbReference type="RefSeq" id="WP_164048066.1">
    <property type="nucleotide sequence ID" value="NZ_WUFV01000013.1"/>
</dbReference>
<reference evidence="1 2" key="1">
    <citation type="submission" date="2019-12" db="EMBL/GenBank/DDBJ databases">
        <title>Rhizobium genotypes associated with high levels of biological nitrogen fixation by grain legumes in a temperate-maritime cropping system.</title>
        <authorList>
            <person name="Maluk M."/>
            <person name="Francesc Ferrando Molina F."/>
            <person name="Lopez Del Egido L."/>
            <person name="Lafos M."/>
            <person name="Langarica-Fuentes A."/>
            <person name="Gebre Yohannes G."/>
            <person name="Young M.W."/>
            <person name="Martin P."/>
            <person name="Gantlett R."/>
            <person name="Kenicer G."/>
            <person name="Hawes C."/>
            <person name="Begg G.S."/>
            <person name="Quilliam R.S."/>
            <person name="Squire G.R."/>
            <person name="Poole P.S."/>
            <person name="Young P.W."/>
            <person name="Iannetta P.M."/>
            <person name="James E.K."/>
        </authorList>
    </citation>
    <scope>NUCLEOTIDE SEQUENCE [LARGE SCALE GENOMIC DNA]</scope>
    <source>
        <strain evidence="1 2">JHI54</strain>
    </source>
</reference>
<name>A0A7K3VJZ1_RHILE</name>
<sequence length="138" mass="15548">MPIQDLKEQMRAVWHDVPAVDVCFLVLDYLESVKKPEQLKMITFRDLVAVTGRKTVDSDLLTAVAILTNSSVSVLDARALLVDEDETEYELSPEDFAEARKVGLLIHPHSGEAVPDFENHIIPFFVPTEQFLAEHHGH</sequence>
<dbReference type="Proteomes" id="UP000471705">
    <property type="component" value="Unassembled WGS sequence"/>
</dbReference>
<dbReference type="EMBL" id="WUFV01000013">
    <property type="protein sequence ID" value="NEK17455.1"/>
    <property type="molecule type" value="Genomic_DNA"/>
</dbReference>